<dbReference type="Gene3D" id="1.10.340.30">
    <property type="entry name" value="Hypothetical protein, domain 2"/>
    <property type="match status" value="1"/>
</dbReference>
<reference evidence="3 4" key="1">
    <citation type="journal article" date="2009" name="Genome Res.">
        <title>Complete genome of the cellulolytic thermophile Acidothermus cellulolyticus 11B provides insights into its ecophysiological and evolutionary adaptations.</title>
        <authorList>
            <person name="Barabote R.D."/>
            <person name="Xie G."/>
            <person name="Leu D.H."/>
            <person name="Normand P."/>
            <person name="Necsulea A."/>
            <person name="Daubin V."/>
            <person name="Medigue C."/>
            <person name="Adney W.S."/>
            <person name="Xu X.C."/>
            <person name="Lapidus A."/>
            <person name="Parales R.E."/>
            <person name="Detter C."/>
            <person name="Pujic P."/>
            <person name="Bruce D."/>
            <person name="Lavire C."/>
            <person name="Challacombe J.F."/>
            <person name="Brettin T.S."/>
            <person name="Berry A.M."/>
        </authorList>
    </citation>
    <scope>NUCLEOTIDE SEQUENCE [LARGE SCALE GENOMIC DNA]</scope>
    <source>
        <strain evidence="4">ATCC 43068 / DSM 8971 / 11B</strain>
    </source>
</reference>
<dbReference type="KEGG" id="ace:Acel_1433"/>
<dbReference type="InterPro" id="IPR003265">
    <property type="entry name" value="HhH-GPD_domain"/>
</dbReference>
<evidence type="ECO:0000313" key="3">
    <source>
        <dbReference type="EMBL" id="ABK53205.1"/>
    </source>
</evidence>
<evidence type="ECO:0000256" key="1">
    <source>
        <dbReference type="SAM" id="MobiDB-lite"/>
    </source>
</evidence>
<dbReference type="GO" id="GO:0006284">
    <property type="term" value="P:base-excision repair"/>
    <property type="evidence" value="ECO:0007669"/>
    <property type="project" value="InterPro"/>
</dbReference>
<dbReference type="SUPFAM" id="SSF48150">
    <property type="entry name" value="DNA-glycosylase"/>
    <property type="match status" value="1"/>
</dbReference>
<proteinExistence type="predicted"/>
<name>A0LUU5_ACIC1</name>
<protein>
    <submittedName>
        <fullName evidence="3">HhH-GPD family protein</fullName>
    </submittedName>
</protein>
<dbReference type="InterPro" id="IPR017658">
    <property type="entry name" value="HhH-GPD_base_excis"/>
</dbReference>
<dbReference type="GO" id="GO:0003824">
    <property type="term" value="F:catalytic activity"/>
    <property type="evidence" value="ECO:0007669"/>
    <property type="project" value="InterPro"/>
</dbReference>
<dbReference type="STRING" id="351607.Acel_1433"/>
<accession>A0LUU5</accession>
<organism evidence="3 4">
    <name type="scientific">Acidothermus cellulolyticus (strain ATCC 43068 / DSM 8971 / 11B)</name>
    <dbReference type="NCBI Taxonomy" id="351607"/>
    <lineage>
        <taxon>Bacteria</taxon>
        <taxon>Bacillati</taxon>
        <taxon>Actinomycetota</taxon>
        <taxon>Actinomycetes</taxon>
        <taxon>Acidothermales</taxon>
        <taxon>Acidothermaceae</taxon>
        <taxon>Acidothermus</taxon>
    </lineage>
</organism>
<evidence type="ECO:0000313" key="4">
    <source>
        <dbReference type="Proteomes" id="UP000008221"/>
    </source>
</evidence>
<feature type="region of interest" description="Disordered" evidence="1">
    <location>
        <begin position="179"/>
        <end position="204"/>
    </location>
</feature>
<sequence length="204" mass="22546">MATWLAGQPDADALLDRNAFALLVGMVLDQQIPIEKAFTAPYLLMQRLDVTDLDPATVAATDVERLVDVFTGPPALHRFPRAMAERVHRLARLLVDEYDGDAEALWRTATTGQRVVERLAVLPGFGPQKAKIFLALLGKQRGFRPRGWRQAAEPFAAENSFLSVADVVDAESLAKVRATKKEMKAGTKRLGSESALRRPRGRTR</sequence>
<dbReference type="NCBIfam" id="TIGR03252">
    <property type="entry name" value="HhH-GPD-type base excision DNA repair protein"/>
    <property type="match status" value="1"/>
</dbReference>
<dbReference type="HOGENOM" id="CLU_117222_0_0_11"/>
<dbReference type="InParanoid" id="A0LUU5"/>
<dbReference type="EMBL" id="CP000481">
    <property type="protein sequence ID" value="ABK53205.1"/>
    <property type="molecule type" value="Genomic_DNA"/>
</dbReference>
<dbReference type="InterPro" id="IPR011257">
    <property type="entry name" value="DNA_glycosylase"/>
</dbReference>
<dbReference type="Proteomes" id="UP000008221">
    <property type="component" value="Chromosome"/>
</dbReference>
<dbReference type="OrthoDB" id="1492580at2"/>
<keyword evidence="4" id="KW-1185">Reference proteome</keyword>
<dbReference type="RefSeq" id="WP_011720268.1">
    <property type="nucleotide sequence ID" value="NC_008578.1"/>
</dbReference>
<evidence type="ECO:0000259" key="2">
    <source>
        <dbReference type="Pfam" id="PF00730"/>
    </source>
</evidence>
<feature type="domain" description="HhH-GPD" evidence="2">
    <location>
        <begin position="24"/>
        <end position="183"/>
    </location>
</feature>
<dbReference type="AlphaFoldDB" id="A0LUU5"/>
<gene>
    <name evidence="3" type="ordered locus">Acel_1433</name>
</gene>
<dbReference type="Pfam" id="PF00730">
    <property type="entry name" value="HhH-GPD"/>
    <property type="match status" value="1"/>
</dbReference>
<dbReference type="eggNOG" id="COG0177">
    <property type="taxonomic scope" value="Bacteria"/>
</dbReference>